<keyword evidence="5" id="KW-1185">Reference proteome</keyword>
<evidence type="ECO:0000256" key="1">
    <source>
        <dbReference type="ARBA" id="ARBA00001968"/>
    </source>
</evidence>
<evidence type="ECO:0000259" key="3">
    <source>
        <dbReference type="Pfam" id="PF13359"/>
    </source>
</evidence>
<comment type="caution">
    <text evidence="4">The sequence shown here is derived from an EMBL/GenBank/DDBJ whole genome shotgun (WGS) entry which is preliminary data.</text>
</comment>
<comment type="cofactor">
    <cofactor evidence="1">
        <name>a divalent metal cation</name>
        <dbReference type="ChEBI" id="CHEBI:60240"/>
    </cofactor>
</comment>
<protein>
    <recommendedName>
        <fullName evidence="3">DDE Tnp4 domain-containing protein</fullName>
    </recommendedName>
</protein>
<dbReference type="Pfam" id="PF13359">
    <property type="entry name" value="DDE_Tnp_4"/>
    <property type="match status" value="1"/>
</dbReference>
<evidence type="ECO:0000256" key="2">
    <source>
        <dbReference type="ARBA" id="ARBA00022723"/>
    </source>
</evidence>
<dbReference type="Proteomes" id="UP001148838">
    <property type="component" value="Unassembled WGS sequence"/>
</dbReference>
<dbReference type="InterPro" id="IPR027806">
    <property type="entry name" value="HARBI1_dom"/>
</dbReference>
<dbReference type="EMBL" id="JAJSOF020000013">
    <property type="protein sequence ID" value="KAJ4442349.1"/>
    <property type="molecule type" value="Genomic_DNA"/>
</dbReference>
<reference evidence="4 5" key="1">
    <citation type="journal article" date="2022" name="Allergy">
        <title>Genome assembly and annotation of Periplaneta americana reveal a comprehensive cockroach allergen profile.</title>
        <authorList>
            <person name="Wang L."/>
            <person name="Xiong Q."/>
            <person name="Saelim N."/>
            <person name="Wang L."/>
            <person name="Nong W."/>
            <person name="Wan A.T."/>
            <person name="Shi M."/>
            <person name="Liu X."/>
            <person name="Cao Q."/>
            <person name="Hui J.H.L."/>
            <person name="Sookrung N."/>
            <person name="Leung T.F."/>
            <person name="Tungtrongchitr A."/>
            <person name="Tsui S.K.W."/>
        </authorList>
    </citation>
    <scope>NUCLEOTIDE SEQUENCE [LARGE SCALE GENOMIC DNA]</scope>
    <source>
        <strain evidence="4">PWHHKU_190912</strain>
    </source>
</reference>
<keyword evidence="2" id="KW-0479">Metal-binding</keyword>
<sequence length="90" mass="10504">MCSVIKIETPEEQLYNESQIRSRNPIERVFGFWERRFPALTVGFRLKLQKIFPIIVATAVLHNTLWQRGEDLPLDDPQMDLPAPWVQLGV</sequence>
<organism evidence="4 5">
    <name type="scientific">Periplaneta americana</name>
    <name type="common">American cockroach</name>
    <name type="synonym">Blatta americana</name>
    <dbReference type="NCBI Taxonomy" id="6978"/>
    <lineage>
        <taxon>Eukaryota</taxon>
        <taxon>Metazoa</taxon>
        <taxon>Ecdysozoa</taxon>
        <taxon>Arthropoda</taxon>
        <taxon>Hexapoda</taxon>
        <taxon>Insecta</taxon>
        <taxon>Pterygota</taxon>
        <taxon>Neoptera</taxon>
        <taxon>Polyneoptera</taxon>
        <taxon>Dictyoptera</taxon>
        <taxon>Blattodea</taxon>
        <taxon>Blattoidea</taxon>
        <taxon>Blattidae</taxon>
        <taxon>Blattinae</taxon>
        <taxon>Periplaneta</taxon>
    </lineage>
</organism>
<evidence type="ECO:0000313" key="5">
    <source>
        <dbReference type="Proteomes" id="UP001148838"/>
    </source>
</evidence>
<accession>A0ABQ8T771</accession>
<name>A0ABQ8T771_PERAM</name>
<evidence type="ECO:0000313" key="4">
    <source>
        <dbReference type="EMBL" id="KAJ4442349.1"/>
    </source>
</evidence>
<feature type="domain" description="DDE Tnp4" evidence="3">
    <location>
        <begin position="9"/>
        <end position="63"/>
    </location>
</feature>
<proteinExistence type="predicted"/>
<gene>
    <name evidence="4" type="ORF">ANN_03935</name>
</gene>